<feature type="compositionally biased region" description="Pro residues" evidence="3">
    <location>
        <begin position="1303"/>
        <end position="1316"/>
    </location>
</feature>
<feature type="compositionally biased region" description="Polar residues" evidence="3">
    <location>
        <begin position="1622"/>
        <end position="1637"/>
    </location>
</feature>
<dbReference type="OrthoDB" id="6252103at2759"/>
<dbReference type="InterPro" id="IPR001680">
    <property type="entry name" value="WD40_rpt"/>
</dbReference>
<dbReference type="InterPro" id="IPR036427">
    <property type="entry name" value="Bromodomain-like_sf"/>
</dbReference>
<dbReference type="Pfam" id="PF00400">
    <property type="entry name" value="WD40"/>
    <property type="match status" value="1"/>
</dbReference>
<accession>A0A9P9JC98</accession>
<dbReference type="InterPro" id="IPR001487">
    <property type="entry name" value="Bromodomain"/>
</dbReference>
<dbReference type="InterPro" id="IPR015943">
    <property type="entry name" value="WD40/YVTN_repeat-like_dom_sf"/>
</dbReference>
<feature type="region of interest" description="Disordered" evidence="3">
    <location>
        <begin position="1845"/>
        <end position="1886"/>
    </location>
</feature>
<name>A0A9P9JC98_9HYPO</name>
<dbReference type="SUPFAM" id="SSF50978">
    <property type="entry name" value="WD40 repeat-like"/>
    <property type="match status" value="2"/>
</dbReference>
<feature type="compositionally biased region" description="Basic and acidic residues" evidence="3">
    <location>
        <begin position="1651"/>
        <end position="1664"/>
    </location>
</feature>
<feature type="compositionally biased region" description="Pro residues" evidence="3">
    <location>
        <begin position="1197"/>
        <end position="1236"/>
    </location>
</feature>
<organism evidence="5 6">
    <name type="scientific">Dactylonectria estremocensis</name>
    <dbReference type="NCBI Taxonomy" id="1079267"/>
    <lineage>
        <taxon>Eukaryota</taxon>
        <taxon>Fungi</taxon>
        <taxon>Dikarya</taxon>
        <taxon>Ascomycota</taxon>
        <taxon>Pezizomycotina</taxon>
        <taxon>Sordariomycetes</taxon>
        <taxon>Hypocreomycetidae</taxon>
        <taxon>Hypocreales</taxon>
        <taxon>Nectriaceae</taxon>
        <taxon>Dactylonectria</taxon>
    </lineage>
</organism>
<dbReference type="PANTHER" id="PTHR45589">
    <property type="entry name" value="WD REPEAT DOMAIN 62, ISOFORM G"/>
    <property type="match status" value="1"/>
</dbReference>
<feature type="compositionally biased region" description="Polar residues" evidence="3">
    <location>
        <begin position="103"/>
        <end position="116"/>
    </location>
</feature>
<sequence>MAATPSNSRLKFTPSNSPFLSRPSRSSRSPMRGRSHHDSSKLSLKRVIGTTCSSPTGFDTVNSSFAYIAGAAVVVVDVDGEHHTQRFYRARPTAVPLYSTATFQNAPTTPSATPKANDSRGRVAPSFRDSPHNAPDWGDSPGSRTWTSRERIKAATCVALSRDSKYLAVGETGYAPRVLIFSLHDSSSDTPLVSISEHGFGVKCVAWSSDTRYLASLGAANDGFLYVWKVDPRTGAARLFQQNRCTSYIKDMVWMGHCLITLGVRHAKMWRVEEGPTISPTKQKFLEQSSTPPAQRALPGRNILLGPLLETTFSCAAVVKDSSLIICSETGDICIMDDDDRQMKLLKVLNLGFHITSITIRDNVAYVGGKGGRFATLDVEAVMDCRAACVLDTTESTRGLVALGFLTDKLVTIDSRHCVDIWDSNHVPGKDAQAVATVPIPGHGDQVTGIQVLQKPNDLDASFLTWTVAGNVKFWTLDGQVKASVDVPIEQTDPENEMDPINQVTYARTTSDGRLLVAADRLGVLRVTDIATGESLLDTKAHSSDCRHVSVYENESKFLMASCGRDRTTQLFHRTLGGSIEHFQTLEFSAKVVQVIIASEDKVLTCSFDRTLQPDAIAAIPSRVISLKASPTSMVIGPDEKTFDLNTGRQISCFKCMDEGGVESAVLDSLTVGQWVPKDQDFLLGLSNTDNFLDREWGHTEAINGVCLVEDEDGSRKVVSVGSDGTMMIWTLDLNDPVPGSMSRDPSPVKEGVSGRPPLRRVLSKAELAEFQRPSSVSGRRSPPRTLQRRTSRFNLAASVRTPTNTFPPSPIIGVGGLDTPSRRPSADSRATSPPASPKSRITRRPSLPALGATARRKTSSTNLRGFGSLNMATEQTCRALRAYRKKLASAEPISQEVLSELDQELRLTAASLGERAIRGKAMNETVLTGLLDQYSERLVTLLDEKLRLSHPRERDGDKLPINSASSHLQTVAPVHLLARREGPLESWRGGSRGMNQPAAYTPLESLFLFQSLLTHGVDTGAFARISELLINNPLIKEADTYDPSRLRPESLQQLFLLLLRDELKSEEERTDATDGGANGSPASKKRKIGSPTLPTLKDVLENVDKIPALVDRLYARYRDHVVKQIREDERRFETVQKEIQLLERTERERRARAATQNGTPNLAPRESKPAVASNGPTPTTTNSATTPATIRRGPTPHTPVIPPKPPTPHVAPPTVAPPSHLPPGTTPIRPIPTPKAPNGTAPVLQAPTGVPPPGPRPLQPPPQAAKQAISPRPEIGIKPKDGPVTPQTATPVGAALKWEKPYQPPHAPTQTPPPRQFQSPIQPGPTAPPASQKTPQQPSQQQPQQQPRQKSPQHPQPHPPHLQRQPQPRPTPGKVLVPPQSTGQLAPPLQPAPPRSKGDAPAAQVSPVRHPATPVPHPTRPVQPSQAHIQQVPRPIASASPTPPVGNAGPIAPQQQRWPQGYHPQQGQNAPQTQSSAPPASLKDKGYSSPYVAQAPRPAIPEHVIRQTAISTPVKRLGTPSAPQTPISATPAHLLHGFGTRWSSNSTPSTPKALVAEPESPAYEPVSPPQHPAALPSSSGSTPRPLPKKPTPKLVPKLEPNVKASRGRPSRRSQKGRGVSATPSLPRTRRSQSVMSHTDEPVTESSEVAPKIKDEDATPKPAEETGDTTADESVPGRPQIVTPSSVASRMHKRKRQETPPEPPAPTSQVLWTRGFTKVSSSALDQISSHRDANMFATALREKDAPNYRQIVLQPQDITSIRSAIKHGNKAAVQAAGGLLGGDPGTAHVWLPLAQLERELVHMFCNAIMYNPDPDRGPGPGFMKRSQDEEEEVVGYRLDENGVVKNTRSIAEKERSAPPPSTTRPANDDDAAGEREASGGTAKRRRLGTRLGRARSVAMRAIFGISVVVNGPFAWPVRADVNAFPGKPPLEEEEEEVVDDDDEAEELAGPYTAAVVALEAVDECVVAYAAAVVIGWVEAVEFVLGDGARDAVVDVFGAQGDVLPRVHLLDLIVEPLGADLAGSHGGDGLAGGCDYVVFLGLGEGGHVGGEDLGDAADLGADDVEATAGSFDYDGAKGFSQRGVEVDVAADHDVADLLVADGAEHLDAVLEDVSLDHLLEVDSLRAGAGDDEARVRVGLEHAGDGCDEEVGSLVVEEAGDDDNGDDVAGAEALGRGIVRGVQGEVGSLGRGCGIVTRTEVVCNNGIGNY</sequence>
<evidence type="ECO:0000313" key="6">
    <source>
        <dbReference type="Proteomes" id="UP000717696"/>
    </source>
</evidence>
<evidence type="ECO:0000256" key="2">
    <source>
        <dbReference type="PROSITE-ProRule" id="PRU00035"/>
    </source>
</evidence>
<evidence type="ECO:0000313" key="5">
    <source>
        <dbReference type="EMBL" id="KAH7155355.1"/>
    </source>
</evidence>
<evidence type="ECO:0000256" key="1">
    <source>
        <dbReference type="ARBA" id="ARBA00023117"/>
    </source>
</evidence>
<reference evidence="5" key="1">
    <citation type="journal article" date="2021" name="Nat. Commun.">
        <title>Genetic determinants of endophytism in the Arabidopsis root mycobiome.</title>
        <authorList>
            <person name="Mesny F."/>
            <person name="Miyauchi S."/>
            <person name="Thiergart T."/>
            <person name="Pickel B."/>
            <person name="Atanasova L."/>
            <person name="Karlsson M."/>
            <person name="Huettel B."/>
            <person name="Barry K.W."/>
            <person name="Haridas S."/>
            <person name="Chen C."/>
            <person name="Bauer D."/>
            <person name="Andreopoulos W."/>
            <person name="Pangilinan J."/>
            <person name="LaButti K."/>
            <person name="Riley R."/>
            <person name="Lipzen A."/>
            <person name="Clum A."/>
            <person name="Drula E."/>
            <person name="Henrissat B."/>
            <person name="Kohler A."/>
            <person name="Grigoriev I.V."/>
            <person name="Martin F.M."/>
            <person name="Hacquard S."/>
        </authorList>
    </citation>
    <scope>NUCLEOTIDE SEQUENCE</scope>
    <source>
        <strain evidence="5">MPI-CAGE-AT-0021</strain>
    </source>
</reference>
<dbReference type="SUPFAM" id="SSF47370">
    <property type="entry name" value="Bromodomain"/>
    <property type="match status" value="1"/>
</dbReference>
<comment type="caution">
    <text evidence="5">The sequence shown here is derived from an EMBL/GenBank/DDBJ whole genome shotgun (WGS) entry which is preliminary data.</text>
</comment>
<feature type="region of interest" description="Disordered" evidence="3">
    <location>
        <begin position="1067"/>
        <end position="1093"/>
    </location>
</feature>
<feature type="domain" description="Bromo" evidence="4">
    <location>
        <begin position="1728"/>
        <end position="1811"/>
    </location>
</feature>
<dbReference type="InterPro" id="IPR052779">
    <property type="entry name" value="WDR62"/>
</dbReference>
<feature type="region of interest" description="Disordered" evidence="3">
    <location>
        <begin position="103"/>
        <end position="145"/>
    </location>
</feature>
<evidence type="ECO:0000259" key="4">
    <source>
        <dbReference type="PROSITE" id="PS50014"/>
    </source>
</evidence>
<feature type="compositionally biased region" description="Basic residues" evidence="3">
    <location>
        <begin position="1606"/>
        <end position="1616"/>
    </location>
</feature>
<feature type="compositionally biased region" description="Polar residues" evidence="3">
    <location>
        <begin position="1"/>
        <end position="10"/>
    </location>
</feature>
<protein>
    <submittedName>
        <fullName evidence="5">WD domain-containing protein</fullName>
    </submittedName>
</protein>
<keyword evidence="6" id="KW-1185">Reference proteome</keyword>
<feature type="region of interest" description="Disordered" evidence="3">
    <location>
        <begin position="737"/>
        <end position="866"/>
    </location>
</feature>
<dbReference type="EMBL" id="JAGMUU010000004">
    <property type="protein sequence ID" value="KAH7155355.1"/>
    <property type="molecule type" value="Genomic_DNA"/>
</dbReference>
<dbReference type="PANTHER" id="PTHR45589:SF1">
    <property type="entry name" value="WD REPEAT DOMAIN 62, ISOFORM G"/>
    <property type="match status" value="1"/>
</dbReference>
<feature type="compositionally biased region" description="Polar residues" evidence="3">
    <location>
        <begin position="1542"/>
        <end position="1551"/>
    </location>
</feature>
<dbReference type="Gene3D" id="2.130.10.10">
    <property type="entry name" value="YVTN repeat-like/Quinoprotein amine dehydrogenase"/>
    <property type="match status" value="2"/>
</dbReference>
<feature type="region of interest" description="Disordered" evidence="3">
    <location>
        <begin position="1147"/>
        <end position="1709"/>
    </location>
</feature>
<dbReference type="SMART" id="SM00320">
    <property type="entry name" value="WD40"/>
    <property type="match status" value="4"/>
</dbReference>
<dbReference type="GO" id="GO:0006325">
    <property type="term" value="P:chromatin organization"/>
    <property type="evidence" value="ECO:0007669"/>
    <property type="project" value="UniProtKB-ARBA"/>
</dbReference>
<evidence type="ECO:0000256" key="3">
    <source>
        <dbReference type="SAM" id="MobiDB-lite"/>
    </source>
</evidence>
<proteinExistence type="predicted"/>
<feature type="compositionally biased region" description="Polar residues" evidence="3">
    <location>
        <begin position="1454"/>
        <end position="1479"/>
    </location>
</feature>
<keyword evidence="1 2" id="KW-0103">Bromodomain</keyword>
<gene>
    <name evidence="5" type="ORF">B0J13DRAFT_582383</name>
</gene>
<dbReference type="Pfam" id="PF00439">
    <property type="entry name" value="Bromodomain"/>
    <property type="match status" value="1"/>
</dbReference>
<feature type="compositionally biased region" description="Low complexity" evidence="3">
    <location>
        <begin position="1330"/>
        <end position="1354"/>
    </location>
</feature>
<dbReference type="InterPro" id="IPR036322">
    <property type="entry name" value="WD40_repeat_dom_sf"/>
</dbReference>
<dbReference type="Gene3D" id="1.20.920.10">
    <property type="entry name" value="Bromodomain-like"/>
    <property type="match status" value="1"/>
</dbReference>
<dbReference type="PROSITE" id="PS50014">
    <property type="entry name" value="BROMODOMAIN_2"/>
    <property type="match status" value="1"/>
</dbReference>
<feature type="compositionally biased region" description="Low complexity" evidence="3">
    <location>
        <begin position="773"/>
        <end position="785"/>
    </location>
</feature>
<feature type="compositionally biased region" description="Low complexity" evidence="3">
    <location>
        <begin position="14"/>
        <end position="32"/>
    </location>
</feature>
<feature type="compositionally biased region" description="Low complexity" evidence="3">
    <location>
        <begin position="1173"/>
        <end position="1190"/>
    </location>
</feature>
<dbReference type="Proteomes" id="UP000717696">
    <property type="component" value="Unassembled WGS sequence"/>
</dbReference>
<feature type="region of interest" description="Disordered" evidence="3">
    <location>
        <begin position="1"/>
        <end position="43"/>
    </location>
</feature>
<feature type="compositionally biased region" description="Pro residues" evidence="3">
    <location>
        <begin position="1250"/>
        <end position="1264"/>
    </location>
</feature>